<organism evidence="1">
    <name type="scientific">Harvfovirus sp</name>
    <dbReference type="NCBI Taxonomy" id="2487768"/>
    <lineage>
        <taxon>Viruses</taxon>
        <taxon>Varidnaviria</taxon>
        <taxon>Bamfordvirae</taxon>
        <taxon>Nucleocytoviricota</taxon>
        <taxon>Megaviricetes</taxon>
        <taxon>Imitervirales</taxon>
        <taxon>Mimiviridae</taxon>
        <taxon>Klosneuvirinae</taxon>
    </lineage>
</organism>
<proteinExistence type="predicted"/>
<gene>
    <name evidence="1" type="ORF">Harvfovirus16_2</name>
</gene>
<evidence type="ECO:0000313" key="1">
    <source>
        <dbReference type="EMBL" id="AYV81092.1"/>
    </source>
</evidence>
<accession>A0A3G5A1M1</accession>
<protein>
    <submittedName>
        <fullName evidence="1">Uncharacterized protein</fullName>
    </submittedName>
</protein>
<name>A0A3G5A1M1_9VIRU</name>
<sequence>MLEDRVILVIKCIEYMKNKRLSPIYDLLGLPLWIAEGLKNK</sequence>
<reference evidence="1" key="1">
    <citation type="submission" date="2018-10" db="EMBL/GenBank/DDBJ databases">
        <title>Hidden diversity of soil giant viruses.</title>
        <authorList>
            <person name="Schulz F."/>
            <person name="Alteio L."/>
            <person name="Goudeau D."/>
            <person name="Ryan E.M."/>
            <person name="Malmstrom R.R."/>
            <person name="Blanchard J."/>
            <person name="Woyke T."/>
        </authorList>
    </citation>
    <scope>NUCLEOTIDE SEQUENCE</scope>
    <source>
        <strain evidence="1">HAV1</strain>
    </source>
</reference>
<dbReference type="EMBL" id="MK072258">
    <property type="protein sequence ID" value="AYV81092.1"/>
    <property type="molecule type" value="Genomic_DNA"/>
</dbReference>